<dbReference type="GO" id="GO:0004605">
    <property type="term" value="F:phosphatidate cytidylyltransferase activity"/>
    <property type="evidence" value="ECO:0007669"/>
    <property type="project" value="UniProtKB-EC"/>
</dbReference>
<keyword evidence="20" id="KW-1185">Reference proteome</keyword>
<evidence type="ECO:0000256" key="4">
    <source>
        <dbReference type="ARBA" id="ARBA00005189"/>
    </source>
</evidence>
<comment type="pathway">
    <text evidence="4">Lipid metabolism.</text>
</comment>
<gene>
    <name evidence="19" type="ORF">BCR32DRAFT_231043</name>
</gene>
<comment type="similarity">
    <text evidence="5">Belongs to the TAM41 family.</text>
</comment>
<organism evidence="19 20">
    <name type="scientific">Anaeromyces robustus</name>
    <dbReference type="NCBI Taxonomy" id="1754192"/>
    <lineage>
        <taxon>Eukaryota</taxon>
        <taxon>Fungi</taxon>
        <taxon>Fungi incertae sedis</taxon>
        <taxon>Chytridiomycota</taxon>
        <taxon>Chytridiomycota incertae sedis</taxon>
        <taxon>Neocallimastigomycetes</taxon>
        <taxon>Neocallimastigales</taxon>
        <taxon>Neocallimastigaceae</taxon>
        <taxon>Anaeromyces</taxon>
    </lineage>
</organism>
<dbReference type="GO" id="GO:1901612">
    <property type="term" value="F:cardiolipin binding"/>
    <property type="evidence" value="ECO:0007669"/>
    <property type="project" value="EnsemblFungi"/>
</dbReference>
<dbReference type="EC" id="2.7.7.41" evidence="6"/>
<dbReference type="GO" id="GO:0016024">
    <property type="term" value="P:CDP-diacylglycerol biosynthetic process"/>
    <property type="evidence" value="ECO:0007669"/>
    <property type="project" value="UniProtKB-UniPathway"/>
</dbReference>
<keyword evidence="10" id="KW-0548">Nucleotidyltransferase</keyword>
<evidence type="ECO:0000256" key="12">
    <source>
        <dbReference type="ARBA" id="ARBA00022842"/>
    </source>
</evidence>
<reference evidence="19 20" key="2">
    <citation type="submission" date="2016-08" db="EMBL/GenBank/DDBJ databases">
        <title>Pervasive Adenine N6-methylation of Active Genes in Fungi.</title>
        <authorList>
            <consortium name="DOE Joint Genome Institute"/>
            <person name="Mondo S.J."/>
            <person name="Dannebaum R.O."/>
            <person name="Kuo R.C."/>
            <person name="Labutti K."/>
            <person name="Haridas S."/>
            <person name="Kuo A."/>
            <person name="Salamov A."/>
            <person name="Ahrendt S.R."/>
            <person name="Lipzen A."/>
            <person name="Sullivan W."/>
            <person name="Andreopoulos W.B."/>
            <person name="Clum A."/>
            <person name="Lindquist E."/>
            <person name="Daum C."/>
            <person name="Ramamoorthy G.K."/>
            <person name="Gryganskyi A."/>
            <person name="Culley D."/>
            <person name="Magnuson J.K."/>
            <person name="James T.Y."/>
            <person name="O'Malley M.A."/>
            <person name="Stajich J.E."/>
            <person name="Spatafora J.W."/>
            <person name="Visel A."/>
            <person name="Grigoriev I.V."/>
        </authorList>
    </citation>
    <scope>NUCLEOTIDE SEQUENCE [LARGE SCALE GENOMIC DNA]</scope>
    <source>
        <strain evidence="19 20">S4</strain>
    </source>
</reference>
<keyword evidence="14" id="KW-0496">Mitochondrion</keyword>
<evidence type="ECO:0000256" key="7">
    <source>
        <dbReference type="ARBA" id="ARBA00018337"/>
    </source>
</evidence>
<evidence type="ECO:0000313" key="19">
    <source>
        <dbReference type="EMBL" id="ORX83678.1"/>
    </source>
</evidence>
<keyword evidence="9" id="KW-0808">Transferase</keyword>
<evidence type="ECO:0000256" key="6">
    <source>
        <dbReference type="ARBA" id="ARBA00012487"/>
    </source>
</evidence>
<keyword evidence="11" id="KW-0999">Mitochondrion inner membrane</keyword>
<comment type="caution">
    <text evidence="19">The sequence shown here is derived from an EMBL/GenBank/DDBJ whole genome shotgun (WGS) entry which is preliminary data.</text>
</comment>
<evidence type="ECO:0000256" key="5">
    <source>
        <dbReference type="ARBA" id="ARBA00005458"/>
    </source>
</evidence>
<dbReference type="AlphaFoldDB" id="A0A1Y1XD50"/>
<dbReference type="InterPro" id="IPR015222">
    <property type="entry name" value="Tam41"/>
</dbReference>
<evidence type="ECO:0000256" key="1">
    <source>
        <dbReference type="ARBA" id="ARBA00001946"/>
    </source>
</evidence>
<comment type="cofactor">
    <cofactor evidence="1">
        <name>Mg(2+)</name>
        <dbReference type="ChEBI" id="CHEBI:18420"/>
    </cofactor>
</comment>
<sequence length="385" mass="44116">MVLQCVQSKLVNSINEPLFKAFCYQILKKNLSYDTIPKSTIPDIEDKKKVDDAVSKSKQILGKVITKFNAPIAYAFAYGSGVFKQKGYENEKKKPLVDYVFAVNDPLEWHKINFEQFQQHYSGLGKMSHSSKILSTIQEDYGAKIYYNTFVEMENMKIKYGVISTQNLIKDLYNWETLYIAGRMQKPVLTLVENDDIEKAKQSNLKNALKMAILSLPYHQTEINEKDLFLIIAGFSYQGDFRMKFGENPNKVKNIVDKQIKEFHQLYTKIMLEDEDLKLIVQPIGENKWKINTAERILLLKDLPSNLVTQLLNTYSQQINPITDVKEISTKKDLANIINESIGNIIKGPALSQSIKGIVTAGIFKSTIYSMEKIRKSIKGRREGK</sequence>
<evidence type="ECO:0000256" key="2">
    <source>
        <dbReference type="ARBA" id="ARBA00004443"/>
    </source>
</evidence>
<dbReference type="GO" id="GO:0032049">
    <property type="term" value="P:cardiolipin biosynthetic process"/>
    <property type="evidence" value="ECO:0007669"/>
    <property type="project" value="InterPro"/>
</dbReference>
<keyword evidence="17" id="KW-1208">Phospholipid metabolism</keyword>
<dbReference type="UniPathway" id="UPA00557">
    <property type="reaction ID" value="UER00614"/>
</dbReference>
<evidence type="ECO:0000256" key="16">
    <source>
        <dbReference type="ARBA" id="ARBA00023209"/>
    </source>
</evidence>
<dbReference type="EMBL" id="MCFG01000068">
    <property type="protein sequence ID" value="ORX83678.1"/>
    <property type="molecule type" value="Genomic_DNA"/>
</dbReference>
<evidence type="ECO:0000256" key="9">
    <source>
        <dbReference type="ARBA" id="ARBA00022679"/>
    </source>
</evidence>
<keyword evidence="13" id="KW-0443">Lipid metabolism</keyword>
<evidence type="ECO:0000256" key="8">
    <source>
        <dbReference type="ARBA" id="ARBA00022516"/>
    </source>
</evidence>
<comment type="pathway">
    <text evidence="3">Phospholipid metabolism; CDP-diacylglycerol biosynthesis; CDP-diacylglycerol from sn-glycerol 3-phosphate: step 3/3.</text>
</comment>
<keyword evidence="16" id="KW-0594">Phospholipid biosynthesis</keyword>
<evidence type="ECO:0000256" key="10">
    <source>
        <dbReference type="ARBA" id="ARBA00022695"/>
    </source>
</evidence>
<dbReference type="OrthoDB" id="341477at2759"/>
<evidence type="ECO:0000256" key="18">
    <source>
        <dbReference type="ARBA" id="ARBA00029893"/>
    </source>
</evidence>
<dbReference type="STRING" id="1754192.A0A1Y1XD50"/>
<comment type="subcellular location">
    <subcellularLocation>
        <location evidence="2">Mitochondrion inner membrane</location>
        <topology evidence="2">Peripheral membrane protein</topology>
        <orientation evidence="2">Matrix side</orientation>
    </subcellularLocation>
</comment>
<name>A0A1Y1XD50_9FUNG</name>
<protein>
    <recommendedName>
        <fullName evidence="7">Phosphatidate cytidylyltransferase, mitochondrial</fullName>
        <ecNumber evidence="6">2.7.7.41</ecNumber>
    </recommendedName>
    <alternativeName>
        <fullName evidence="18">CDP-diacylglycerol synthase</fullName>
    </alternativeName>
</protein>
<evidence type="ECO:0000256" key="3">
    <source>
        <dbReference type="ARBA" id="ARBA00005119"/>
    </source>
</evidence>
<evidence type="ECO:0000256" key="11">
    <source>
        <dbReference type="ARBA" id="ARBA00022792"/>
    </source>
</evidence>
<evidence type="ECO:0000256" key="17">
    <source>
        <dbReference type="ARBA" id="ARBA00023264"/>
    </source>
</evidence>
<dbReference type="PANTHER" id="PTHR13619">
    <property type="entry name" value="PHOSPHATIDATE CYTIDYLYLTRANSFERASE, MITOCHONDRIAL"/>
    <property type="match status" value="1"/>
</dbReference>
<dbReference type="GO" id="GO:0005743">
    <property type="term" value="C:mitochondrial inner membrane"/>
    <property type="evidence" value="ECO:0007669"/>
    <property type="project" value="UniProtKB-SubCell"/>
</dbReference>
<dbReference type="GO" id="GO:0070300">
    <property type="term" value="F:phosphatidic acid binding"/>
    <property type="evidence" value="ECO:0007669"/>
    <property type="project" value="EnsemblFungi"/>
</dbReference>
<keyword evidence="15" id="KW-0472">Membrane</keyword>
<dbReference type="PANTHER" id="PTHR13619:SF0">
    <property type="entry name" value="PHOSPHATIDATE CYTIDYLYLTRANSFERASE, MITOCHONDRIAL"/>
    <property type="match status" value="1"/>
</dbReference>
<keyword evidence="8" id="KW-0444">Lipid biosynthesis</keyword>
<evidence type="ECO:0000256" key="14">
    <source>
        <dbReference type="ARBA" id="ARBA00023128"/>
    </source>
</evidence>
<dbReference type="Proteomes" id="UP000193944">
    <property type="component" value="Unassembled WGS sequence"/>
</dbReference>
<evidence type="ECO:0000256" key="15">
    <source>
        <dbReference type="ARBA" id="ARBA00023136"/>
    </source>
</evidence>
<reference evidence="19 20" key="1">
    <citation type="submission" date="2016-08" db="EMBL/GenBank/DDBJ databases">
        <title>A Parts List for Fungal Cellulosomes Revealed by Comparative Genomics.</title>
        <authorList>
            <consortium name="DOE Joint Genome Institute"/>
            <person name="Haitjema C.H."/>
            <person name="Gilmore S.P."/>
            <person name="Henske J.K."/>
            <person name="Solomon K.V."/>
            <person name="De Groot R."/>
            <person name="Kuo A."/>
            <person name="Mondo S.J."/>
            <person name="Salamov A.A."/>
            <person name="Labutti K."/>
            <person name="Zhao Z."/>
            <person name="Chiniquy J."/>
            <person name="Barry K."/>
            <person name="Brewer H.M."/>
            <person name="Purvine S.O."/>
            <person name="Wright A.T."/>
            <person name="Boxma B."/>
            <person name="Van Alen T."/>
            <person name="Hackstein J.H."/>
            <person name="Baker S.E."/>
            <person name="Grigoriev I.V."/>
            <person name="O'Malley M.A."/>
        </authorList>
    </citation>
    <scope>NUCLEOTIDE SEQUENCE [LARGE SCALE GENOMIC DNA]</scope>
    <source>
        <strain evidence="19 20">S4</strain>
    </source>
</reference>
<accession>A0A1Y1XD50</accession>
<keyword evidence="12" id="KW-0460">Magnesium</keyword>
<dbReference type="Pfam" id="PF09139">
    <property type="entry name" value="Tam41_Mmp37"/>
    <property type="match status" value="1"/>
</dbReference>
<evidence type="ECO:0000313" key="20">
    <source>
        <dbReference type="Proteomes" id="UP000193944"/>
    </source>
</evidence>
<proteinExistence type="inferred from homology"/>
<evidence type="ECO:0000256" key="13">
    <source>
        <dbReference type="ARBA" id="ARBA00023098"/>
    </source>
</evidence>
<dbReference type="PIRSF" id="PIRSF028840">
    <property type="entry name" value="Mmp37"/>
    <property type="match status" value="1"/>
</dbReference>